<accession>A0A2I5T9W9</accession>
<comment type="similarity">
    <text evidence="1 2">Belongs to the UPF0251 family.</text>
</comment>
<evidence type="ECO:0000313" key="3">
    <source>
        <dbReference type="EMBL" id="AUH01361.1"/>
    </source>
</evidence>
<dbReference type="Gene3D" id="1.10.10.10">
    <property type="entry name" value="Winged helix-like DNA-binding domain superfamily/Winged helix DNA-binding domain"/>
    <property type="match status" value="1"/>
</dbReference>
<dbReference type="EMBL" id="CP025085">
    <property type="protein sequence ID" value="AUH01361.1"/>
    <property type="molecule type" value="Genomic_DNA"/>
</dbReference>
<dbReference type="Proteomes" id="UP000233778">
    <property type="component" value="Chromosome"/>
</dbReference>
<evidence type="ECO:0000256" key="2">
    <source>
        <dbReference type="HAMAP-Rule" id="MF_00674"/>
    </source>
</evidence>
<dbReference type="InterPro" id="IPR002852">
    <property type="entry name" value="UPF0251"/>
</dbReference>
<dbReference type="Pfam" id="PF02001">
    <property type="entry name" value="DUF134"/>
    <property type="match status" value="1"/>
</dbReference>
<keyword evidence="5" id="KW-1185">Reference proteome</keyword>
<dbReference type="KEGG" id="sera:Ser39006_017040"/>
<gene>
    <name evidence="3" type="ORF">CWC46_17040</name>
    <name evidence="4" type="ORF">Ser39006_017040</name>
</gene>
<dbReference type="PANTHER" id="PTHR37478:SF2">
    <property type="entry name" value="UPF0251 PROTEIN TK0562"/>
    <property type="match status" value="1"/>
</dbReference>
<dbReference type="Proteomes" id="UP000017700">
    <property type="component" value="Chromosome"/>
</dbReference>
<reference evidence="3 6" key="3">
    <citation type="submission" date="2017-11" db="EMBL/GenBank/DDBJ databases">
        <title>Complete genome sequence of Serratia sp. ATCC 39006 LacA.</title>
        <authorList>
            <person name="Hampton H.G."/>
            <person name="Jackson S.A."/>
            <person name="Jauregui R."/>
            <person name="Poulter G.T.M."/>
            <person name="Salmond G.P.C."/>
            <person name="Fineran P.C."/>
        </authorList>
    </citation>
    <scope>NUCLEOTIDE SEQUENCE [LARGE SCALE GENOMIC DNA]</scope>
    <source>
        <strain evidence="3 6">ATCC 39006</strain>
    </source>
</reference>
<dbReference type="InterPro" id="IPR036388">
    <property type="entry name" value="WH-like_DNA-bd_sf"/>
</dbReference>
<name>A0A2I5T9W9_SERS3</name>
<dbReference type="SUPFAM" id="SSF88659">
    <property type="entry name" value="Sigma3 and sigma4 domains of RNA polymerase sigma factors"/>
    <property type="match status" value="1"/>
</dbReference>
<dbReference type="HAMAP" id="MF_00674">
    <property type="entry name" value="UPF0251"/>
    <property type="match status" value="1"/>
</dbReference>
<dbReference type="OrthoDB" id="280278at2"/>
<evidence type="ECO:0000313" key="5">
    <source>
        <dbReference type="Proteomes" id="UP000017700"/>
    </source>
</evidence>
<organism evidence="4 5">
    <name type="scientific">Serratia sp. (strain ATCC 39006)</name>
    <name type="common">Prodigiosinella confusarubida</name>
    <dbReference type="NCBI Taxonomy" id="104623"/>
    <lineage>
        <taxon>Bacteria</taxon>
        <taxon>Pseudomonadati</taxon>
        <taxon>Pseudomonadota</taxon>
        <taxon>Gammaproteobacteria</taxon>
        <taxon>Enterobacterales</taxon>
        <taxon>Pectobacteriaceae</taxon>
        <taxon>Prodigiosinella</taxon>
    </lineage>
</organism>
<dbReference type="KEGG" id="serq:CWC46_17040"/>
<dbReference type="EMBL" id="CP025084">
    <property type="protein sequence ID" value="AUH05682.1"/>
    <property type="molecule type" value="Genomic_DNA"/>
</dbReference>
<dbReference type="PANTHER" id="PTHR37478">
    <property type="match status" value="1"/>
</dbReference>
<dbReference type="InterPro" id="IPR013324">
    <property type="entry name" value="RNA_pol_sigma_r3/r4-like"/>
</dbReference>
<dbReference type="RefSeq" id="WP_021015343.1">
    <property type="nucleotide sequence ID" value="NZ_CP025084.1"/>
</dbReference>
<evidence type="ECO:0000313" key="6">
    <source>
        <dbReference type="Proteomes" id="UP000233778"/>
    </source>
</evidence>
<dbReference type="AlphaFoldDB" id="A0A2I5T9W9"/>
<evidence type="ECO:0000313" key="4">
    <source>
        <dbReference type="EMBL" id="AUH05682.1"/>
    </source>
</evidence>
<reference evidence="4" key="4">
    <citation type="submission" date="2017-11" db="EMBL/GenBank/DDBJ databases">
        <title>Complete genome sequence of Serratia sp. ATCC 39006.</title>
        <authorList>
            <person name="Hampton H.G."/>
            <person name="Jackson S.A."/>
            <person name="Jauregui R."/>
            <person name="Poulter G.T.M."/>
            <person name="Salmond G.P.C."/>
            <person name="Fineran P.C."/>
        </authorList>
    </citation>
    <scope>NUCLEOTIDE SEQUENCE</scope>
    <source>
        <strain evidence="4">ATCC 39006</strain>
    </source>
</reference>
<sequence>MPRPKIPRIICGRPANSCFKPNGRSMNQLERVYLKEDEFEALRLVDLMGMQQQEAAVEMGVSRQTLANVLKAARFKVVDCLSQGKALMMSHNERSIDNDHSHSDE</sequence>
<reference evidence="4" key="2">
    <citation type="submission" date="2013-09" db="EMBL/GenBank/DDBJ databases">
        <authorList>
            <person name="Wang G."/>
            <person name="Yang Y."/>
            <person name="Su Y."/>
        </authorList>
    </citation>
    <scope>NUCLEOTIDE SEQUENCE</scope>
    <source>
        <strain evidence="4">ATCC 39006</strain>
    </source>
</reference>
<proteinExistence type="inferred from homology"/>
<reference evidence="4 5" key="1">
    <citation type="journal article" date="2013" name="Genome Announc.">
        <title>Draft genome sequence of Serratia sp. strain ATCC 39006, a model bacterium for analysis of the biosynthesis and regulation of prodigiosin, a carbapenem, and gas vesicles.</title>
        <authorList>
            <person name="Fineran P.C."/>
            <person name="Iglesias Cans M.C."/>
            <person name="Ramsay J.P."/>
            <person name="Wilf N.M."/>
            <person name="Cossyleon D."/>
            <person name="McNeil M.B."/>
            <person name="Williamson N.R."/>
            <person name="Monson R.E."/>
            <person name="Becher S.A."/>
            <person name="Stanton J.A."/>
            <person name="Brugger K."/>
            <person name="Brown S.D."/>
            <person name="Salmond G.P."/>
        </authorList>
    </citation>
    <scope>NUCLEOTIDE SEQUENCE [LARGE SCALE GENOMIC DNA]</scope>
    <source>
        <strain evidence="4">ATCC 39006</strain>
        <strain evidence="5">ATCC 39006 / SC 11482</strain>
    </source>
</reference>
<evidence type="ECO:0000256" key="1">
    <source>
        <dbReference type="ARBA" id="ARBA00009350"/>
    </source>
</evidence>
<dbReference type="STRING" id="104623.Ser39006_02077"/>
<protein>
    <recommendedName>
        <fullName evidence="2">UPF0251 protein CWC46_17040</fullName>
    </recommendedName>
</protein>